<evidence type="ECO:0000313" key="6">
    <source>
        <dbReference type="Proteomes" id="UP000046395"/>
    </source>
</evidence>
<dbReference type="PROSITE" id="PS01358">
    <property type="entry name" value="ZF_RANBP2_1"/>
    <property type="match status" value="1"/>
</dbReference>
<dbReference type="SUPFAM" id="SSF90209">
    <property type="entry name" value="Ran binding protein zinc finger-like"/>
    <property type="match status" value="1"/>
</dbReference>
<name>A0A5S6Q922_TRIMR</name>
<evidence type="ECO:0000313" key="7">
    <source>
        <dbReference type="WBParaSite" id="TMUE_1000003688.1"/>
    </source>
</evidence>
<dbReference type="GO" id="GO:0031625">
    <property type="term" value="F:ubiquitin protein ligase binding"/>
    <property type="evidence" value="ECO:0007669"/>
    <property type="project" value="TreeGrafter"/>
</dbReference>
<organism evidence="6 7">
    <name type="scientific">Trichuris muris</name>
    <name type="common">Mouse whipworm</name>
    <dbReference type="NCBI Taxonomy" id="70415"/>
    <lineage>
        <taxon>Eukaryota</taxon>
        <taxon>Metazoa</taxon>
        <taxon>Ecdysozoa</taxon>
        <taxon>Nematoda</taxon>
        <taxon>Enoplea</taxon>
        <taxon>Dorylaimia</taxon>
        <taxon>Trichinellida</taxon>
        <taxon>Trichuridae</taxon>
        <taxon>Trichuris</taxon>
    </lineage>
</organism>
<evidence type="ECO:0000313" key="8">
    <source>
        <dbReference type="WBParaSite" id="TMUE_1000003688.2"/>
    </source>
</evidence>
<dbReference type="STRING" id="70415.A0A5S6Q922"/>
<dbReference type="InterPro" id="IPR036443">
    <property type="entry name" value="Znf_RanBP2_sf"/>
</dbReference>
<dbReference type="InterPro" id="IPR029071">
    <property type="entry name" value="Ubiquitin-like_domsf"/>
</dbReference>
<keyword evidence="2 4" id="KW-0863">Zinc-finger</keyword>
<dbReference type="Proteomes" id="UP000046395">
    <property type="component" value="Unassembled WGS sequence"/>
</dbReference>
<proteinExistence type="predicted"/>
<evidence type="ECO:0000259" key="5">
    <source>
        <dbReference type="PROSITE" id="PS50199"/>
    </source>
</evidence>
<evidence type="ECO:0000256" key="3">
    <source>
        <dbReference type="ARBA" id="ARBA00022833"/>
    </source>
</evidence>
<dbReference type="GO" id="GO:0006511">
    <property type="term" value="P:ubiquitin-dependent protein catabolic process"/>
    <property type="evidence" value="ECO:0007669"/>
    <property type="project" value="InterPro"/>
</dbReference>
<dbReference type="PANTHER" id="PTHR12710">
    <property type="entry name" value="NUCLEAR PROTEIN LOCALIZATION 4"/>
    <property type="match status" value="1"/>
</dbReference>
<evidence type="ECO:0000256" key="1">
    <source>
        <dbReference type="ARBA" id="ARBA00022723"/>
    </source>
</evidence>
<dbReference type="PANTHER" id="PTHR12710:SF0">
    <property type="entry name" value="NUCLEAR PROTEIN LOCALIZATION PROTEIN 4 HOMOLOG"/>
    <property type="match status" value="1"/>
</dbReference>
<dbReference type="GO" id="GO:0005634">
    <property type="term" value="C:nucleus"/>
    <property type="evidence" value="ECO:0007669"/>
    <property type="project" value="TreeGrafter"/>
</dbReference>
<evidence type="ECO:0000256" key="2">
    <source>
        <dbReference type="ARBA" id="ARBA00022771"/>
    </source>
</evidence>
<dbReference type="InterPro" id="IPR024682">
    <property type="entry name" value="Npl4_Ub-like_dom"/>
</dbReference>
<keyword evidence="1" id="KW-0479">Metal-binding</keyword>
<sequence>MEGKFVVRVQSPEGIERFSVDLGTTVGQLKARLRKSWPTLPEDFCLSASREAADGFVDTRCSLVSYGIRHGDLIYLVTDSTDMNVEEEPSKTAFNVAADSNVVVDRRDMPEDPVDLYLYQQPGVVQREVDSSLCDHGEETQCGNCKSIEVFDADYLKEHSIKFLSFHAYLRKLGCGSKNGPRYPLEKLNCQMKKDCTRHPPWPKGVCLRCQPPAITLQRQPYRHVDNICFENEEIGNRFFIFWQKTGFQRFGYLIGRYEPYSDVPLGIMAVVCAIFEPPQISSPTRLSIARIADQPHLMELCNALGCSVVGVIFTDLFEQETNGSKMMMCKRNGDTYFLTAAECIRAASFQNSFPNICRYSSDKTFGSKFVTVVASGGEDGGVKVVGYQVSNQCAAIVEASLLLPVVGKPHLMHVKESTNEQCTPSISYRALNEYGNAVMRAAAPLPVEFLIVDMPVGMAKSAKRSFNPLAVVKSFPVENREVAGEVQNLPVLRAYCDQFTVGQELELASDFHFLYFLLTNNFHPIDLKELSPLLEAVRSKDRTLATEWFDSNNEWAELKAMLMQAGNDKPLDIHAAGTGNQGTSDEWRCLHCTFVNRGQGTDCVMCSLPRMF</sequence>
<evidence type="ECO:0000256" key="4">
    <source>
        <dbReference type="PROSITE-ProRule" id="PRU00322"/>
    </source>
</evidence>
<dbReference type="InterPro" id="IPR007717">
    <property type="entry name" value="NPL4_C"/>
</dbReference>
<dbReference type="CDD" id="cd08061">
    <property type="entry name" value="MPN_NPL4"/>
    <property type="match status" value="1"/>
</dbReference>
<dbReference type="PROSITE" id="PS50199">
    <property type="entry name" value="ZF_RANBP2_2"/>
    <property type="match status" value="1"/>
</dbReference>
<dbReference type="WBParaSite" id="TMUE_1000003688.2">
    <property type="protein sequence ID" value="TMUE_1000003688.2"/>
    <property type="gene ID" value="WBGene00287685"/>
</dbReference>
<dbReference type="Gene3D" id="3.10.20.90">
    <property type="entry name" value="Phosphatidylinositol 3-kinase Catalytic Subunit, Chain A, domain 1"/>
    <property type="match status" value="1"/>
</dbReference>
<dbReference type="GO" id="GO:0008270">
    <property type="term" value="F:zinc ion binding"/>
    <property type="evidence" value="ECO:0007669"/>
    <property type="project" value="UniProtKB-KW"/>
</dbReference>
<dbReference type="Pfam" id="PF11543">
    <property type="entry name" value="UN_NPL4"/>
    <property type="match status" value="1"/>
</dbReference>
<protein>
    <submittedName>
        <fullName evidence="7 8">RanBP2-type domain-containing protein</fullName>
    </submittedName>
</protein>
<keyword evidence="3" id="KW-0862">Zinc</keyword>
<dbReference type="WBParaSite" id="TMUE_1000003688.1">
    <property type="protein sequence ID" value="TMUE_1000003688.1"/>
    <property type="gene ID" value="WBGene00287685"/>
</dbReference>
<dbReference type="PIRSF" id="PIRSF010052">
    <property type="entry name" value="Polyub_prc_Npl4"/>
    <property type="match status" value="1"/>
</dbReference>
<reference evidence="6" key="2">
    <citation type="submission" date="2014-03" db="EMBL/GenBank/DDBJ databases">
        <title>The whipworm genome and dual-species transcriptomics of an intimate host-pathogen interaction.</title>
        <authorList>
            <person name="Foth B.J."/>
            <person name="Tsai I.J."/>
            <person name="Reid A.J."/>
            <person name="Bancroft A.J."/>
            <person name="Nichol S."/>
            <person name="Tracey A."/>
            <person name="Holroyd N."/>
            <person name="Cotton J.A."/>
            <person name="Stanley E.J."/>
            <person name="Zarowiecki M."/>
            <person name="Liu J.Z."/>
            <person name="Huckvale T."/>
            <person name="Cooper P.J."/>
            <person name="Grencis R.K."/>
            <person name="Berriman M."/>
        </authorList>
    </citation>
    <scope>NUCLEOTIDE SEQUENCE [LARGE SCALE GENOMIC DNA]</scope>
    <source>
        <strain evidence="6">Edinburgh</strain>
    </source>
</reference>
<accession>A0A5S6Q922</accession>
<dbReference type="SUPFAM" id="SSF54236">
    <property type="entry name" value="Ubiquitin-like"/>
    <property type="match status" value="1"/>
</dbReference>
<dbReference type="GO" id="GO:0043130">
    <property type="term" value="F:ubiquitin binding"/>
    <property type="evidence" value="ECO:0007669"/>
    <property type="project" value="TreeGrafter"/>
</dbReference>
<keyword evidence="6" id="KW-1185">Reference proteome</keyword>
<dbReference type="AlphaFoldDB" id="A0A5S6Q922"/>
<dbReference type="InterPro" id="IPR007716">
    <property type="entry name" value="NPL4_Zn-bd_put"/>
</dbReference>
<dbReference type="InterPro" id="IPR016563">
    <property type="entry name" value="Npl4"/>
</dbReference>
<reference evidence="7" key="3">
    <citation type="submission" date="2019-12" db="UniProtKB">
        <authorList>
            <consortium name="WormBaseParasite"/>
        </authorList>
    </citation>
    <scope>IDENTIFICATION</scope>
</reference>
<feature type="domain" description="RanBP2-type" evidence="5">
    <location>
        <begin position="581"/>
        <end position="613"/>
    </location>
</feature>
<dbReference type="InterPro" id="IPR001876">
    <property type="entry name" value="Znf_RanBP2"/>
</dbReference>
<dbReference type="Pfam" id="PF05021">
    <property type="entry name" value="NPL4"/>
    <property type="match status" value="1"/>
</dbReference>
<dbReference type="Pfam" id="PF05020">
    <property type="entry name" value="zf-NPL4"/>
    <property type="match status" value="1"/>
</dbReference>
<reference evidence="6" key="1">
    <citation type="submission" date="2013-11" db="EMBL/GenBank/DDBJ databases">
        <authorList>
            <person name="Aslett M."/>
        </authorList>
    </citation>
    <scope>NUCLEOTIDE SEQUENCE [LARGE SCALE GENOMIC DNA]</scope>
    <source>
        <strain evidence="6">Edinburgh</strain>
    </source>
</reference>